<protein>
    <recommendedName>
        <fullName evidence="9">ABC transmembrane type-1 domain-containing protein</fullName>
    </recommendedName>
</protein>
<evidence type="ECO:0000313" key="10">
    <source>
        <dbReference type="EMBL" id="RLE09546.1"/>
    </source>
</evidence>
<sequence length="567" mass="63590">MIQTERRLSWPIILMVAAGLIVGFLVIYPIGALLWGSFRTAPPGNPANFTIGNYIKAFTSHNILKILKNTFIIMSGVTLIASPIGIFLAWITTRTNTPFREQLEVLNVLPFLLSPFVAAIAWMMLLDKRMGIINHALVKFVPFIKKPPFDIATLGGTIFVLSLYYIPYMYLFVLGSFKAMDPSLEEAARISGSNNFKCAVRITLPLALPAILSGILTIFVHTAGQFGVPATLMAPRGEFVLTTQIQRFLAFYPQDYNSAATFGALLLGITATGVFIQRRMIAKKEFTTVTGKAYRPRLIDLGKWRYVTFAFNLIYLFVGLVMPYFALILVSFHRYWAGIINFRLLTLEHFKYVLFEQEASVRSIINSLFLATVGVFICLLLAMLTSYLINRTKVKGRGVFDYLSMLPIAIPGMVIGVGLLWAWIRVPIAIYGTIWIIMIAFITRYIPYGVRSLSSSLLSLGKEHEESSWVCGASWFRTVRRILIPLLKPGFAAAALLLYILFMRELSTAILLWFPGTEVVSVQIFQLLRDGDFPATAALATVQTILIFIGIIILRLITKEQFVARIR</sequence>
<evidence type="ECO:0000256" key="7">
    <source>
        <dbReference type="ARBA" id="ARBA00023136"/>
    </source>
</evidence>
<evidence type="ECO:0000256" key="6">
    <source>
        <dbReference type="ARBA" id="ARBA00022989"/>
    </source>
</evidence>
<feature type="transmembrane region" description="Helical" evidence="8">
    <location>
        <begin position="428"/>
        <end position="446"/>
    </location>
</feature>
<proteinExistence type="inferred from homology"/>
<comment type="similarity">
    <text evidence="8">Belongs to the binding-protein-dependent transport system permease family.</text>
</comment>
<feature type="transmembrane region" description="Helical" evidence="8">
    <location>
        <begin position="313"/>
        <end position="336"/>
    </location>
</feature>
<dbReference type="EMBL" id="QMQA01000362">
    <property type="protein sequence ID" value="RLE09546.1"/>
    <property type="molecule type" value="Genomic_DNA"/>
</dbReference>
<feature type="transmembrane region" description="Helical" evidence="8">
    <location>
        <begin position="490"/>
        <end position="514"/>
    </location>
</feature>
<feature type="transmembrane region" description="Helical" evidence="8">
    <location>
        <begin position="198"/>
        <end position="220"/>
    </location>
</feature>
<dbReference type="PROSITE" id="PS50928">
    <property type="entry name" value="ABC_TM1"/>
    <property type="match status" value="2"/>
</dbReference>
<dbReference type="InterPro" id="IPR035906">
    <property type="entry name" value="MetI-like_sf"/>
</dbReference>
<gene>
    <name evidence="10" type="ORF">DRJ04_09810</name>
</gene>
<keyword evidence="7 8" id="KW-0472">Membrane</keyword>
<dbReference type="InterPro" id="IPR000515">
    <property type="entry name" value="MetI-like"/>
</dbReference>
<dbReference type="Pfam" id="PF00528">
    <property type="entry name" value="BPD_transp_1"/>
    <property type="match status" value="2"/>
</dbReference>
<comment type="caution">
    <text evidence="10">The sequence shown here is derived from an EMBL/GenBank/DDBJ whole genome shotgun (WGS) entry which is preliminary data.</text>
</comment>
<comment type="subcellular location">
    <subcellularLocation>
        <location evidence="1">Cell inner membrane</location>
        <topology evidence="1">Multi-pass membrane protein</topology>
    </subcellularLocation>
    <subcellularLocation>
        <location evidence="8">Cell membrane</location>
        <topology evidence="8">Multi-pass membrane protein</topology>
    </subcellularLocation>
</comment>
<evidence type="ECO:0000313" key="11">
    <source>
        <dbReference type="Proteomes" id="UP000280417"/>
    </source>
</evidence>
<evidence type="ECO:0000259" key="9">
    <source>
        <dbReference type="PROSITE" id="PS50928"/>
    </source>
</evidence>
<keyword evidence="6 8" id="KW-1133">Transmembrane helix</keyword>
<keyword evidence="3" id="KW-1003">Cell membrane</keyword>
<organism evidence="10 11">
    <name type="scientific">Aerophobetes bacterium</name>
    <dbReference type="NCBI Taxonomy" id="2030807"/>
    <lineage>
        <taxon>Bacteria</taxon>
        <taxon>Candidatus Aerophobota</taxon>
    </lineage>
</organism>
<keyword evidence="2 8" id="KW-0813">Transport</keyword>
<reference evidence="10 11" key="1">
    <citation type="submission" date="2018-06" db="EMBL/GenBank/DDBJ databases">
        <title>Extensive metabolic versatility and redundancy in microbially diverse, dynamic hydrothermal sediments.</title>
        <authorList>
            <person name="Dombrowski N."/>
            <person name="Teske A."/>
            <person name="Baker B.J."/>
        </authorList>
    </citation>
    <scope>NUCLEOTIDE SEQUENCE [LARGE SCALE GENOMIC DNA]</scope>
    <source>
        <strain evidence="10">B3_G15</strain>
    </source>
</reference>
<dbReference type="PANTHER" id="PTHR43357:SF4">
    <property type="entry name" value="INNER MEMBRANE ABC TRANSPORTER PERMEASE PROTEIN YDCV"/>
    <property type="match status" value="1"/>
</dbReference>
<accession>A0A662D4F1</accession>
<feature type="transmembrane region" description="Helical" evidence="8">
    <location>
        <begin position="105"/>
        <end position="125"/>
    </location>
</feature>
<feature type="domain" description="ABC transmembrane type-1" evidence="9">
    <location>
        <begin position="364"/>
        <end position="558"/>
    </location>
</feature>
<feature type="transmembrane region" description="Helical" evidence="8">
    <location>
        <begin position="402"/>
        <end position="422"/>
    </location>
</feature>
<dbReference type="GO" id="GO:0055085">
    <property type="term" value="P:transmembrane transport"/>
    <property type="evidence" value="ECO:0007669"/>
    <property type="project" value="InterPro"/>
</dbReference>
<feature type="transmembrane region" description="Helical" evidence="8">
    <location>
        <begin position="151"/>
        <end position="177"/>
    </location>
</feature>
<evidence type="ECO:0000256" key="2">
    <source>
        <dbReference type="ARBA" id="ARBA00022448"/>
    </source>
</evidence>
<keyword evidence="4" id="KW-0997">Cell inner membrane</keyword>
<evidence type="ECO:0000256" key="5">
    <source>
        <dbReference type="ARBA" id="ARBA00022692"/>
    </source>
</evidence>
<dbReference type="CDD" id="cd06261">
    <property type="entry name" value="TM_PBP2"/>
    <property type="match status" value="2"/>
</dbReference>
<dbReference type="SUPFAM" id="SSF161098">
    <property type="entry name" value="MetI-like"/>
    <property type="match status" value="2"/>
</dbReference>
<feature type="transmembrane region" description="Helical" evidence="8">
    <location>
        <begin position="12"/>
        <end position="35"/>
    </location>
</feature>
<keyword evidence="5 8" id="KW-0812">Transmembrane</keyword>
<dbReference type="GO" id="GO:0005886">
    <property type="term" value="C:plasma membrane"/>
    <property type="evidence" value="ECO:0007669"/>
    <property type="project" value="UniProtKB-SubCell"/>
</dbReference>
<feature type="transmembrane region" description="Helical" evidence="8">
    <location>
        <begin position="534"/>
        <end position="557"/>
    </location>
</feature>
<name>A0A662D4F1_UNCAE</name>
<evidence type="ECO:0000256" key="1">
    <source>
        <dbReference type="ARBA" id="ARBA00004429"/>
    </source>
</evidence>
<evidence type="ECO:0000256" key="8">
    <source>
        <dbReference type="RuleBase" id="RU363032"/>
    </source>
</evidence>
<dbReference type="AlphaFoldDB" id="A0A662D4F1"/>
<evidence type="ECO:0000256" key="4">
    <source>
        <dbReference type="ARBA" id="ARBA00022519"/>
    </source>
</evidence>
<feature type="transmembrane region" description="Helical" evidence="8">
    <location>
        <begin position="71"/>
        <end position="93"/>
    </location>
</feature>
<dbReference type="Gene3D" id="1.10.3720.10">
    <property type="entry name" value="MetI-like"/>
    <property type="match status" value="2"/>
</dbReference>
<feature type="transmembrane region" description="Helical" evidence="8">
    <location>
        <begin position="256"/>
        <end position="276"/>
    </location>
</feature>
<dbReference type="Proteomes" id="UP000280417">
    <property type="component" value="Unassembled WGS sequence"/>
</dbReference>
<evidence type="ECO:0000256" key="3">
    <source>
        <dbReference type="ARBA" id="ARBA00022475"/>
    </source>
</evidence>
<dbReference type="PANTHER" id="PTHR43357">
    <property type="entry name" value="INNER MEMBRANE ABC TRANSPORTER PERMEASE PROTEIN YDCV"/>
    <property type="match status" value="1"/>
</dbReference>
<feature type="domain" description="ABC transmembrane type-1" evidence="9">
    <location>
        <begin position="67"/>
        <end position="277"/>
    </location>
</feature>
<feature type="transmembrane region" description="Helical" evidence="8">
    <location>
        <begin position="364"/>
        <end position="390"/>
    </location>
</feature>